<accession>A0A098LL09</accession>
<evidence type="ECO:0000313" key="3">
    <source>
        <dbReference type="Proteomes" id="UP000030185"/>
    </source>
</evidence>
<gene>
    <name evidence="2" type="ORF">MYP_4302</name>
</gene>
<protein>
    <recommendedName>
        <fullName evidence="4">Lipoprotein</fullName>
    </recommendedName>
</protein>
<comment type="caution">
    <text evidence="2">The sequence shown here is derived from an EMBL/GenBank/DDBJ whole genome shotgun (WGS) entry which is preliminary data.</text>
</comment>
<dbReference type="OrthoDB" id="9835199at2"/>
<evidence type="ECO:0008006" key="4">
    <source>
        <dbReference type="Google" id="ProtNLM"/>
    </source>
</evidence>
<proteinExistence type="predicted"/>
<keyword evidence="1" id="KW-0732">Signal</keyword>
<evidence type="ECO:0000256" key="1">
    <source>
        <dbReference type="SAM" id="SignalP"/>
    </source>
</evidence>
<dbReference type="AlphaFoldDB" id="A0A098LL09"/>
<dbReference type="STRING" id="153721.MYP_4302"/>
<feature type="chain" id="PRO_5001937244" description="Lipoprotein" evidence="1">
    <location>
        <begin position="22"/>
        <end position="219"/>
    </location>
</feature>
<dbReference type="RefSeq" id="WP_156140767.1">
    <property type="nucleotide sequence ID" value="NZ_BBLT01000011.1"/>
</dbReference>
<organism evidence="2 3">
    <name type="scientific">Sporocytophaga myxococcoides</name>
    <dbReference type="NCBI Taxonomy" id="153721"/>
    <lineage>
        <taxon>Bacteria</taxon>
        <taxon>Pseudomonadati</taxon>
        <taxon>Bacteroidota</taxon>
        <taxon>Cytophagia</taxon>
        <taxon>Cytophagales</taxon>
        <taxon>Cytophagaceae</taxon>
        <taxon>Sporocytophaga</taxon>
    </lineage>
</organism>
<keyword evidence="3" id="KW-1185">Reference proteome</keyword>
<name>A0A098LL09_9BACT</name>
<feature type="signal peptide" evidence="1">
    <location>
        <begin position="1"/>
        <end position="21"/>
    </location>
</feature>
<dbReference type="EMBL" id="BBLT01000011">
    <property type="protein sequence ID" value="GAL87072.1"/>
    <property type="molecule type" value="Genomic_DNA"/>
</dbReference>
<dbReference type="Proteomes" id="UP000030185">
    <property type="component" value="Unassembled WGS sequence"/>
</dbReference>
<dbReference type="PROSITE" id="PS51257">
    <property type="entry name" value="PROKAR_LIPOPROTEIN"/>
    <property type="match status" value="1"/>
</dbReference>
<reference evidence="2 3" key="1">
    <citation type="submission" date="2014-09" db="EMBL/GenBank/DDBJ databases">
        <title>Sporocytophaga myxococcoides PG-01 genome sequencing.</title>
        <authorList>
            <person name="Liu L."/>
            <person name="Gao P.J."/>
            <person name="Chen G.J."/>
            <person name="Wang L.S."/>
        </authorList>
    </citation>
    <scope>NUCLEOTIDE SEQUENCE [LARGE SCALE GENOMIC DNA]</scope>
    <source>
        <strain evidence="2 3">PG-01</strain>
    </source>
</reference>
<sequence length="219" mass="24891">MRAFILYCCFVSCSIMFPILLGCTSGSISKLETNIDSSDSKIASYGHLDMLGSEAVANEKLFVSRKIFDISTHEKDKEFKSFKILKDTNGEIYYTAVTQRDDSINAEIFSEEDLHTFHASIICRSMIDANVRQDSVSYYMDEILYLTKIFFKDTIPYNLIKCSDNKEFKSVNGQNKFKVFAFGGNLNEISVVVNSSSDHQKIEYAVRDIGDLAPYRDCE</sequence>
<evidence type="ECO:0000313" key="2">
    <source>
        <dbReference type="EMBL" id="GAL87072.1"/>
    </source>
</evidence>